<organism evidence="2 3">
    <name type="scientific">Datura stramonium</name>
    <name type="common">Jimsonweed</name>
    <name type="synonym">Common thornapple</name>
    <dbReference type="NCBI Taxonomy" id="4076"/>
    <lineage>
        <taxon>Eukaryota</taxon>
        <taxon>Viridiplantae</taxon>
        <taxon>Streptophyta</taxon>
        <taxon>Embryophyta</taxon>
        <taxon>Tracheophyta</taxon>
        <taxon>Spermatophyta</taxon>
        <taxon>Magnoliopsida</taxon>
        <taxon>eudicotyledons</taxon>
        <taxon>Gunneridae</taxon>
        <taxon>Pentapetalae</taxon>
        <taxon>asterids</taxon>
        <taxon>lamiids</taxon>
        <taxon>Solanales</taxon>
        <taxon>Solanaceae</taxon>
        <taxon>Solanoideae</taxon>
        <taxon>Datureae</taxon>
        <taxon>Datura</taxon>
    </lineage>
</organism>
<reference evidence="2 3" key="1">
    <citation type="journal article" date="2021" name="BMC Genomics">
        <title>Datura genome reveals duplications of psychoactive alkaloid biosynthetic genes and high mutation rate following tissue culture.</title>
        <authorList>
            <person name="Rajewski A."/>
            <person name="Carter-House D."/>
            <person name="Stajich J."/>
            <person name="Litt A."/>
        </authorList>
    </citation>
    <scope>NUCLEOTIDE SEQUENCE [LARGE SCALE GENOMIC DNA]</scope>
    <source>
        <strain evidence="2">AR-01</strain>
    </source>
</reference>
<feature type="region of interest" description="Disordered" evidence="1">
    <location>
        <begin position="96"/>
        <end position="137"/>
    </location>
</feature>
<evidence type="ECO:0000313" key="3">
    <source>
        <dbReference type="Proteomes" id="UP000823775"/>
    </source>
</evidence>
<keyword evidence="3" id="KW-1185">Reference proteome</keyword>
<feature type="compositionally biased region" description="Polar residues" evidence="1">
    <location>
        <begin position="115"/>
        <end position="126"/>
    </location>
</feature>
<feature type="compositionally biased region" description="Basic and acidic residues" evidence="1">
    <location>
        <begin position="128"/>
        <end position="137"/>
    </location>
</feature>
<dbReference type="Proteomes" id="UP000823775">
    <property type="component" value="Unassembled WGS sequence"/>
</dbReference>
<evidence type="ECO:0000256" key="1">
    <source>
        <dbReference type="SAM" id="MobiDB-lite"/>
    </source>
</evidence>
<feature type="non-terminal residue" evidence="2">
    <location>
        <position position="137"/>
    </location>
</feature>
<protein>
    <submittedName>
        <fullName evidence="2">Uncharacterized protein</fullName>
    </submittedName>
</protein>
<comment type="caution">
    <text evidence="2">The sequence shown here is derived from an EMBL/GenBank/DDBJ whole genome shotgun (WGS) entry which is preliminary data.</text>
</comment>
<gene>
    <name evidence="2" type="ORF">HAX54_003642</name>
</gene>
<sequence>MNQEGCLRKSQKVKHLNYVSAGSLAASRNKQVLKNKNKQISGYIPPVQVIKSKEKDHRQKQNSNYIPAGSQVLEQEQQVSLDAVFPAALTVHEQVQQVLPNSTTPTSQETHEQVQQESQLPTTVASQEVHEDSTNLE</sequence>
<accession>A0ABS8WUF2</accession>
<dbReference type="EMBL" id="JACEIK010011661">
    <property type="protein sequence ID" value="MCE3215818.1"/>
    <property type="molecule type" value="Genomic_DNA"/>
</dbReference>
<name>A0ABS8WUF2_DATST</name>
<proteinExistence type="predicted"/>
<evidence type="ECO:0000313" key="2">
    <source>
        <dbReference type="EMBL" id="MCE3215818.1"/>
    </source>
</evidence>
<feature type="compositionally biased region" description="Polar residues" evidence="1">
    <location>
        <begin position="96"/>
        <end position="108"/>
    </location>
</feature>